<protein>
    <submittedName>
        <fullName evidence="2">Peptidoglycan/LPS O-acetylase OafA/YrhL</fullName>
    </submittedName>
</protein>
<reference evidence="2 3" key="1">
    <citation type="submission" date="2021-03" db="EMBL/GenBank/DDBJ databases">
        <title>Sequencing the genomes of 1000 actinobacteria strains.</title>
        <authorList>
            <person name="Klenk H.-P."/>
        </authorList>
    </citation>
    <scope>NUCLEOTIDE SEQUENCE [LARGE SCALE GENOMIC DNA]</scope>
    <source>
        <strain evidence="2 3">DSM 14566</strain>
    </source>
</reference>
<feature type="transmembrane region" description="Helical" evidence="1">
    <location>
        <begin position="101"/>
        <end position="119"/>
    </location>
</feature>
<feature type="transmembrane region" description="Helical" evidence="1">
    <location>
        <begin position="74"/>
        <end position="95"/>
    </location>
</feature>
<evidence type="ECO:0000256" key="1">
    <source>
        <dbReference type="SAM" id="Phobius"/>
    </source>
</evidence>
<evidence type="ECO:0000313" key="3">
    <source>
        <dbReference type="Proteomes" id="UP001519290"/>
    </source>
</evidence>
<evidence type="ECO:0000313" key="2">
    <source>
        <dbReference type="EMBL" id="MBP2383727.1"/>
    </source>
</evidence>
<comment type="caution">
    <text evidence="2">The sequence shown here is derived from an EMBL/GenBank/DDBJ whole genome shotgun (WGS) entry which is preliminary data.</text>
</comment>
<feature type="transmembrane region" description="Helical" evidence="1">
    <location>
        <begin position="43"/>
        <end position="62"/>
    </location>
</feature>
<proteinExistence type="predicted"/>
<keyword evidence="1" id="KW-0472">Membrane</keyword>
<organism evidence="2 3">
    <name type="scientific">Brachybacterium sacelli</name>
    <dbReference type="NCBI Taxonomy" id="173364"/>
    <lineage>
        <taxon>Bacteria</taxon>
        <taxon>Bacillati</taxon>
        <taxon>Actinomycetota</taxon>
        <taxon>Actinomycetes</taxon>
        <taxon>Micrococcales</taxon>
        <taxon>Dermabacteraceae</taxon>
        <taxon>Brachybacterium</taxon>
    </lineage>
</organism>
<keyword evidence="3" id="KW-1185">Reference proteome</keyword>
<sequence>MVSTTRESVHIIISTLMVLSGATVVLGQRQAWTAARVAGTDDLLLTTTGGVLLIAMGIGAFLGSLDGLPTRSVVAFGALGYSIGLLVALLVATLITQSWEPLIGFVASAALLAIIVRAAQERED</sequence>
<keyword evidence="1" id="KW-1133">Transmembrane helix</keyword>
<name>A0ABS4X5J2_9MICO</name>
<dbReference type="Proteomes" id="UP001519290">
    <property type="component" value="Unassembled WGS sequence"/>
</dbReference>
<dbReference type="RefSeq" id="WP_209904517.1">
    <property type="nucleotide sequence ID" value="NZ_BAAAJW010000017.1"/>
</dbReference>
<accession>A0ABS4X5J2</accession>
<keyword evidence="1" id="KW-0812">Transmembrane</keyword>
<gene>
    <name evidence="2" type="ORF">JOF43_003716</name>
</gene>
<dbReference type="EMBL" id="JAGIOD010000002">
    <property type="protein sequence ID" value="MBP2383727.1"/>
    <property type="molecule type" value="Genomic_DNA"/>
</dbReference>